<evidence type="ECO:0008006" key="4">
    <source>
        <dbReference type="Google" id="ProtNLM"/>
    </source>
</evidence>
<dbReference type="EMBL" id="MU157846">
    <property type="protein sequence ID" value="KAF9529386.1"/>
    <property type="molecule type" value="Genomic_DNA"/>
</dbReference>
<dbReference type="AlphaFoldDB" id="A0A9P6EHV3"/>
<accession>A0A9P6EHV3</accession>
<gene>
    <name evidence="2" type="ORF">CPB83DRAFT_852576</name>
</gene>
<name>A0A9P6EHV3_9AGAR</name>
<proteinExistence type="predicted"/>
<protein>
    <recommendedName>
        <fullName evidence="4">BTB domain-containing protein</fullName>
    </recommendedName>
</protein>
<dbReference type="InterPro" id="IPR011333">
    <property type="entry name" value="SKP1/BTB/POZ_sf"/>
</dbReference>
<dbReference type="Proteomes" id="UP000807306">
    <property type="component" value="Unassembled WGS sequence"/>
</dbReference>
<evidence type="ECO:0000313" key="3">
    <source>
        <dbReference type="Proteomes" id="UP000807306"/>
    </source>
</evidence>
<evidence type="ECO:0000256" key="1">
    <source>
        <dbReference type="SAM" id="MobiDB-lite"/>
    </source>
</evidence>
<feature type="region of interest" description="Disordered" evidence="1">
    <location>
        <begin position="1"/>
        <end position="21"/>
    </location>
</feature>
<comment type="caution">
    <text evidence="2">The sequence shown here is derived from an EMBL/GenBank/DDBJ whole genome shotgun (WGS) entry which is preliminary data.</text>
</comment>
<keyword evidence="3" id="KW-1185">Reference proteome</keyword>
<sequence>MATAEKSKTPPLDGASSSTQADDEFFLDDSFVTIRAGGTLFRLPSSKLNAESQYFRRLSSQTESLLKTSSNENPFKLPTNVSAEDFKLLLRLMNLSFGANTVATQVQYSKQDWRKVLRLSSLWAFSRIRKDAIKNLHQVGLAEMEKVLLGREYSISQWVKEGYLGLVTRTTTISSFEATSIGLDAVVKLFQMRETRALAAGSAFSRVFFSTEESSIHRLAEIEKAFRQELAGIELLEGRF</sequence>
<evidence type="ECO:0000313" key="2">
    <source>
        <dbReference type="EMBL" id="KAF9529386.1"/>
    </source>
</evidence>
<reference evidence="2" key="1">
    <citation type="submission" date="2020-11" db="EMBL/GenBank/DDBJ databases">
        <authorList>
            <consortium name="DOE Joint Genome Institute"/>
            <person name="Ahrendt S."/>
            <person name="Riley R."/>
            <person name="Andreopoulos W."/>
            <person name="Labutti K."/>
            <person name="Pangilinan J."/>
            <person name="Ruiz-Duenas F.J."/>
            <person name="Barrasa J.M."/>
            <person name="Sanchez-Garcia M."/>
            <person name="Camarero S."/>
            <person name="Miyauchi S."/>
            <person name="Serrano A."/>
            <person name="Linde D."/>
            <person name="Babiker R."/>
            <person name="Drula E."/>
            <person name="Ayuso-Fernandez I."/>
            <person name="Pacheco R."/>
            <person name="Padilla G."/>
            <person name="Ferreira P."/>
            <person name="Barriuso J."/>
            <person name="Kellner H."/>
            <person name="Castanera R."/>
            <person name="Alfaro M."/>
            <person name="Ramirez L."/>
            <person name="Pisabarro A.G."/>
            <person name="Kuo A."/>
            <person name="Tritt A."/>
            <person name="Lipzen A."/>
            <person name="He G."/>
            <person name="Yan M."/>
            <person name="Ng V."/>
            <person name="Cullen D."/>
            <person name="Martin F."/>
            <person name="Rosso M.-N."/>
            <person name="Henrissat B."/>
            <person name="Hibbett D."/>
            <person name="Martinez A.T."/>
            <person name="Grigoriev I.V."/>
        </authorList>
    </citation>
    <scope>NUCLEOTIDE SEQUENCE</scope>
    <source>
        <strain evidence="2">CBS 506.95</strain>
    </source>
</reference>
<dbReference type="OrthoDB" id="3199068at2759"/>
<dbReference type="Gene3D" id="3.30.710.10">
    <property type="entry name" value="Potassium Channel Kv1.1, Chain A"/>
    <property type="match status" value="1"/>
</dbReference>
<organism evidence="2 3">
    <name type="scientific">Crepidotus variabilis</name>
    <dbReference type="NCBI Taxonomy" id="179855"/>
    <lineage>
        <taxon>Eukaryota</taxon>
        <taxon>Fungi</taxon>
        <taxon>Dikarya</taxon>
        <taxon>Basidiomycota</taxon>
        <taxon>Agaricomycotina</taxon>
        <taxon>Agaricomycetes</taxon>
        <taxon>Agaricomycetidae</taxon>
        <taxon>Agaricales</taxon>
        <taxon>Agaricineae</taxon>
        <taxon>Crepidotaceae</taxon>
        <taxon>Crepidotus</taxon>
    </lineage>
</organism>